<dbReference type="PANTHER" id="PTHR34584">
    <property type="entry name" value="NA(+)/H(+) ANTIPORTER SUBUNIT E1"/>
    <property type="match status" value="1"/>
</dbReference>
<dbReference type="GO" id="GO:0005886">
    <property type="term" value="C:plasma membrane"/>
    <property type="evidence" value="ECO:0007669"/>
    <property type="project" value="UniProtKB-SubCell"/>
</dbReference>
<evidence type="ECO:0000256" key="4">
    <source>
        <dbReference type="ARBA" id="ARBA00022692"/>
    </source>
</evidence>
<dbReference type="AlphaFoldDB" id="A0A5R9QFD0"/>
<evidence type="ECO:0000313" key="9">
    <source>
        <dbReference type="Proteomes" id="UP000306753"/>
    </source>
</evidence>
<dbReference type="InterPro" id="IPR002758">
    <property type="entry name" value="Cation_antiport_E"/>
</dbReference>
<keyword evidence="9" id="KW-1185">Reference proteome</keyword>
<keyword evidence="5 7" id="KW-1133">Transmembrane helix</keyword>
<dbReference type="EMBL" id="QLAG01000011">
    <property type="protein sequence ID" value="TLX63503.1"/>
    <property type="molecule type" value="Genomic_DNA"/>
</dbReference>
<dbReference type="Proteomes" id="UP000306753">
    <property type="component" value="Unassembled WGS sequence"/>
</dbReference>
<feature type="transmembrane region" description="Helical" evidence="7">
    <location>
        <begin position="61"/>
        <end position="85"/>
    </location>
</feature>
<comment type="similarity">
    <text evidence="2">Belongs to the CPA3 antiporters (TC 2.A.63) subunit E family.</text>
</comment>
<dbReference type="PANTHER" id="PTHR34584:SF1">
    <property type="entry name" value="NA(+)_H(+) ANTIPORTER SUBUNIT E1"/>
    <property type="match status" value="1"/>
</dbReference>
<evidence type="ECO:0000256" key="2">
    <source>
        <dbReference type="ARBA" id="ARBA00006228"/>
    </source>
</evidence>
<evidence type="ECO:0000256" key="5">
    <source>
        <dbReference type="ARBA" id="ARBA00022989"/>
    </source>
</evidence>
<dbReference type="Pfam" id="PF01899">
    <property type="entry name" value="MNHE"/>
    <property type="match status" value="1"/>
</dbReference>
<evidence type="ECO:0000256" key="7">
    <source>
        <dbReference type="SAM" id="Phobius"/>
    </source>
</evidence>
<comment type="subcellular location">
    <subcellularLocation>
        <location evidence="1">Cell membrane</location>
        <topology evidence="1">Multi-pass membrane protein</topology>
    </subcellularLocation>
</comment>
<evidence type="ECO:0000313" key="8">
    <source>
        <dbReference type="EMBL" id="TLX63503.1"/>
    </source>
</evidence>
<keyword evidence="3" id="KW-1003">Cell membrane</keyword>
<feature type="transmembrane region" description="Helical" evidence="7">
    <location>
        <begin position="28"/>
        <end position="49"/>
    </location>
</feature>
<feature type="transmembrane region" description="Helical" evidence="7">
    <location>
        <begin position="105"/>
        <end position="125"/>
    </location>
</feature>
<comment type="caution">
    <text evidence="8">The sequence shown here is derived from an EMBL/GenBank/DDBJ whole genome shotgun (WGS) entry which is preliminary data.</text>
</comment>
<dbReference type="RefSeq" id="WP_138410181.1">
    <property type="nucleotide sequence ID" value="NZ_QLAE01000047.1"/>
</dbReference>
<protein>
    <submittedName>
        <fullName evidence="8">Na+/H+ antiporter subunit E</fullName>
    </submittedName>
</protein>
<keyword evidence="4 7" id="KW-0812">Transmembrane</keyword>
<reference evidence="8 9" key="1">
    <citation type="journal article" date="2017" name="Eur. J. Clin. Microbiol. Infect. Dis.">
        <title>Uncommonly isolated clinical Pseudomonas: identification and phylogenetic assignation.</title>
        <authorList>
            <person name="Mulet M."/>
            <person name="Gomila M."/>
            <person name="Ramirez A."/>
            <person name="Cardew S."/>
            <person name="Moore E.R."/>
            <person name="Lalucat J."/>
            <person name="Garcia-Valdes E."/>
        </authorList>
    </citation>
    <scope>NUCLEOTIDE SEQUENCE [LARGE SCALE GENOMIC DNA]</scope>
    <source>
        <strain evidence="8 9">SD129</strain>
    </source>
</reference>
<gene>
    <name evidence="8" type="ORF">DN820_10425</name>
</gene>
<dbReference type="PIRSF" id="PIRSF019239">
    <property type="entry name" value="MrpE"/>
    <property type="match status" value="1"/>
</dbReference>
<evidence type="ECO:0000256" key="3">
    <source>
        <dbReference type="ARBA" id="ARBA00022475"/>
    </source>
</evidence>
<feature type="transmembrane region" description="Helical" evidence="7">
    <location>
        <begin position="5"/>
        <end position="22"/>
    </location>
</feature>
<sequence>MRARWLPNPVLTVLLTLLWMLLVNTLSVAHLLLGAFLGWAIPLLSRGFLVDVPKVRKPLKLCLFMLKVLYDIVVANVQVALLVVGPKSRLSPAFVEVPMAIEDEFVLAVLTSIISLTPGTVSASLSEDRRVLLVHALNAPDVDQLVGEVKSRYEAPLLEAFECSRT</sequence>
<proteinExistence type="inferred from homology"/>
<keyword evidence="6 7" id="KW-0472">Membrane</keyword>
<dbReference type="OrthoDB" id="9807187at2"/>
<name>A0A5R9QFD0_9GAMM</name>
<dbReference type="GO" id="GO:0008324">
    <property type="term" value="F:monoatomic cation transmembrane transporter activity"/>
    <property type="evidence" value="ECO:0007669"/>
    <property type="project" value="InterPro"/>
</dbReference>
<dbReference type="NCBIfam" id="NF006518">
    <property type="entry name" value="PRK08965.1-2"/>
    <property type="match status" value="1"/>
</dbReference>
<accession>A0A5R9QFD0</accession>
<evidence type="ECO:0000256" key="6">
    <source>
        <dbReference type="ARBA" id="ARBA00023136"/>
    </source>
</evidence>
<organism evidence="8 9">
    <name type="scientific">Stutzerimonas nosocomialis</name>
    <dbReference type="NCBI Taxonomy" id="1056496"/>
    <lineage>
        <taxon>Bacteria</taxon>
        <taxon>Pseudomonadati</taxon>
        <taxon>Pseudomonadota</taxon>
        <taxon>Gammaproteobacteria</taxon>
        <taxon>Pseudomonadales</taxon>
        <taxon>Pseudomonadaceae</taxon>
        <taxon>Stutzerimonas</taxon>
    </lineage>
</organism>
<evidence type="ECO:0000256" key="1">
    <source>
        <dbReference type="ARBA" id="ARBA00004651"/>
    </source>
</evidence>